<proteinExistence type="predicted"/>
<name>A0AAD9IW91_9ANNE</name>
<dbReference type="EMBL" id="JAODUP010001045">
    <property type="protein sequence ID" value="KAK2141771.1"/>
    <property type="molecule type" value="Genomic_DNA"/>
</dbReference>
<gene>
    <name evidence="1" type="ORF">LSH36_1045g00025</name>
</gene>
<dbReference type="AlphaFoldDB" id="A0AAD9IW91"/>
<dbReference type="Gene3D" id="3.90.1140.10">
    <property type="entry name" value="Cyclic phosphodiesterase"/>
    <property type="match status" value="2"/>
</dbReference>
<dbReference type="PANTHER" id="PTHR37474">
    <property type="entry name" value="RNA LIGASE/CYCLIC NUCLEOTIDE PHOSPHODIESTERASE"/>
    <property type="match status" value="1"/>
</dbReference>
<reference evidence="1" key="1">
    <citation type="journal article" date="2023" name="Mol. Biol. Evol.">
        <title>Third-Generation Sequencing Reveals the Adaptive Role of the Epigenome in Three Deep-Sea Polychaetes.</title>
        <authorList>
            <person name="Perez M."/>
            <person name="Aroh O."/>
            <person name="Sun Y."/>
            <person name="Lan Y."/>
            <person name="Juniper S.K."/>
            <person name="Young C.R."/>
            <person name="Angers B."/>
            <person name="Qian P.Y."/>
        </authorList>
    </citation>
    <scope>NUCLEOTIDE SEQUENCE</scope>
    <source>
        <strain evidence="1">P08H-3</strain>
    </source>
</reference>
<dbReference type="Pfam" id="PF13563">
    <property type="entry name" value="2_5_RNA_ligase2"/>
    <property type="match status" value="1"/>
</dbReference>
<sequence length="318" mass="36248">MNVKCWYVIRTCLIINTSVCRIGTVCGKNRRVISGKKSSISSKGSVMKSYKSAVVIIPPESLWQQIQDIRQVHDKAYDRWMPHINLVYPFLPDVNAGDAFLEASSTIEKALSAIRPFRVRFTADSFKSFRHSKNSTLWLKPLPLTGENADQIDEMEKGIHVISGSDDSEHRDELSAAAADISDNLVPAERKINKKEETNNRLETADENFGVPHPELMKLQHVIEAQFPIFQVGYNSAIILNYTDDPGLGLDLSTLSERGYTPHLSLGQFSTKRVNVYREQFSEKWSDIEFEVDCVHLISRYDFHDPFQIRKSIEIEQK</sequence>
<dbReference type="InterPro" id="IPR009097">
    <property type="entry name" value="Cyclic_Pdiesterase"/>
</dbReference>
<evidence type="ECO:0008006" key="3">
    <source>
        <dbReference type="Google" id="ProtNLM"/>
    </source>
</evidence>
<dbReference type="Proteomes" id="UP001208570">
    <property type="component" value="Unassembled WGS sequence"/>
</dbReference>
<keyword evidence="2" id="KW-1185">Reference proteome</keyword>
<dbReference type="PANTHER" id="PTHR37474:SF1">
    <property type="entry name" value="2'-5' RNA LIGASE FAMILY PROTEIN"/>
    <property type="match status" value="1"/>
</dbReference>
<organism evidence="1 2">
    <name type="scientific">Paralvinella palmiformis</name>
    <dbReference type="NCBI Taxonomy" id="53620"/>
    <lineage>
        <taxon>Eukaryota</taxon>
        <taxon>Metazoa</taxon>
        <taxon>Spiralia</taxon>
        <taxon>Lophotrochozoa</taxon>
        <taxon>Annelida</taxon>
        <taxon>Polychaeta</taxon>
        <taxon>Sedentaria</taxon>
        <taxon>Canalipalpata</taxon>
        <taxon>Terebellida</taxon>
        <taxon>Terebelliformia</taxon>
        <taxon>Alvinellidae</taxon>
        <taxon>Paralvinella</taxon>
    </lineage>
</organism>
<dbReference type="SUPFAM" id="SSF55144">
    <property type="entry name" value="LigT-like"/>
    <property type="match status" value="2"/>
</dbReference>
<evidence type="ECO:0000313" key="1">
    <source>
        <dbReference type="EMBL" id="KAK2141771.1"/>
    </source>
</evidence>
<evidence type="ECO:0000313" key="2">
    <source>
        <dbReference type="Proteomes" id="UP001208570"/>
    </source>
</evidence>
<protein>
    <recommendedName>
        <fullName evidence="3">2'-5' RNA ligase family protein</fullName>
    </recommendedName>
</protein>
<accession>A0AAD9IW91</accession>
<comment type="caution">
    <text evidence="1">The sequence shown here is derived from an EMBL/GenBank/DDBJ whole genome shotgun (WGS) entry which is preliminary data.</text>
</comment>